<evidence type="ECO:0000256" key="2">
    <source>
        <dbReference type="ARBA" id="ARBA00022692"/>
    </source>
</evidence>
<dbReference type="GO" id="GO:0012505">
    <property type="term" value="C:endomembrane system"/>
    <property type="evidence" value="ECO:0007669"/>
    <property type="project" value="UniProtKB-SubCell"/>
</dbReference>
<evidence type="ECO:0000256" key="6">
    <source>
        <dbReference type="SAM" id="Phobius"/>
    </source>
</evidence>
<dbReference type="GO" id="GO:0016020">
    <property type="term" value="C:membrane"/>
    <property type="evidence" value="ECO:0007669"/>
    <property type="project" value="UniProtKB-SubCell"/>
</dbReference>
<proteinExistence type="predicted"/>
<accession>A0A1H0V3X5</accession>
<evidence type="ECO:0000313" key="9">
    <source>
        <dbReference type="Proteomes" id="UP000199077"/>
    </source>
</evidence>
<feature type="transmembrane region" description="Helical" evidence="6">
    <location>
        <begin position="431"/>
        <end position="453"/>
    </location>
</feature>
<evidence type="ECO:0000256" key="3">
    <source>
        <dbReference type="ARBA" id="ARBA00022989"/>
    </source>
</evidence>
<keyword evidence="4 6" id="KW-0472">Membrane</keyword>
<evidence type="ECO:0000256" key="1">
    <source>
        <dbReference type="ARBA" id="ARBA00004127"/>
    </source>
</evidence>
<feature type="transmembrane region" description="Helical" evidence="6">
    <location>
        <begin position="122"/>
        <end position="142"/>
    </location>
</feature>
<dbReference type="STRING" id="443156.SAMN04489867_3655"/>
<dbReference type="EMBL" id="LT629711">
    <property type="protein sequence ID" value="SDP73137.1"/>
    <property type="molecule type" value="Genomic_DNA"/>
</dbReference>
<evidence type="ECO:0000313" key="8">
    <source>
        <dbReference type="EMBL" id="SDP73137.1"/>
    </source>
</evidence>
<comment type="subcellular location">
    <subcellularLocation>
        <location evidence="1">Endomembrane system</location>
        <topology evidence="1">Multi-pass membrane protein</topology>
    </subcellularLocation>
    <subcellularLocation>
        <location evidence="5">Membrane</location>
        <topology evidence="5">Multi-pass membrane protein</topology>
    </subcellularLocation>
</comment>
<feature type="transmembrane region" description="Helical" evidence="6">
    <location>
        <begin position="348"/>
        <end position="369"/>
    </location>
</feature>
<dbReference type="InterPro" id="IPR001750">
    <property type="entry name" value="ND/Mrp_TM"/>
</dbReference>
<evidence type="ECO:0000259" key="7">
    <source>
        <dbReference type="Pfam" id="PF00361"/>
    </source>
</evidence>
<dbReference type="RefSeq" id="WP_231961355.1">
    <property type="nucleotide sequence ID" value="NZ_LT629711.1"/>
</dbReference>
<feature type="transmembrane region" description="Helical" evidence="6">
    <location>
        <begin position="45"/>
        <end position="64"/>
    </location>
</feature>
<organism evidence="8 9">
    <name type="scientific">Pedococcus dokdonensis</name>
    <dbReference type="NCBI Taxonomy" id="443156"/>
    <lineage>
        <taxon>Bacteria</taxon>
        <taxon>Bacillati</taxon>
        <taxon>Actinomycetota</taxon>
        <taxon>Actinomycetes</taxon>
        <taxon>Micrococcales</taxon>
        <taxon>Intrasporangiaceae</taxon>
        <taxon>Pedococcus</taxon>
    </lineage>
</organism>
<dbReference type="Pfam" id="PF00361">
    <property type="entry name" value="Proton_antipo_M"/>
    <property type="match status" value="1"/>
</dbReference>
<feature type="transmembrane region" description="Helical" evidence="6">
    <location>
        <begin position="178"/>
        <end position="199"/>
    </location>
</feature>
<name>A0A1H0V3X5_9MICO</name>
<dbReference type="AlphaFoldDB" id="A0A1H0V3X5"/>
<dbReference type="Proteomes" id="UP000199077">
    <property type="component" value="Chromosome I"/>
</dbReference>
<feature type="transmembrane region" description="Helical" evidence="6">
    <location>
        <begin position="285"/>
        <end position="310"/>
    </location>
</feature>
<feature type="transmembrane region" description="Helical" evidence="6">
    <location>
        <begin position="390"/>
        <end position="411"/>
    </location>
</feature>
<reference evidence="9" key="1">
    <citation type="submission" date="2016-10" db="EMBL/GenBank/DDBJ databases">
        <authorList>
            <person name="Varghese N."/>
            <person name="Submissions S."/>
        </authorList>
    </citation>
    <scope>NUCLEOTIDE SEQUENCE [LARGE SCALE GENOMIC DNA]</scope>
    <source>
        <strain evidence="9">DSM 22329</strain>
    </source>
</reference>
<keyword evidence="2 5" id="KW-0812">Transmembrane</keyword>
<sequence length="501" mass="50156">MSAPTASTLVTFDWLVLAPVAVPALGAVLVLVVDALAPRLVRLHAAVGLLALTAAIALAVPGALRSADDPLRSLCLPAPDGACLYEAGPLASALQLGALGSALVVLLLSWPGADPREPLRGGPAVVVSLVLAATAGAAGVAAAHDLGSWLVCLELATLPAIGLVALRGDSPAGRGALALLTTSLVSFAMVVLGAALWLVSTGEAVFAPGGVQDALADPQRRVVLLLAALLLLAGLGFKLSLVPFHAWTPQAYAGATEPVAAFLAATSKVAALAALLVVVRPLVGAGAPVLVAIGILAAVSMTLGNVLALVQDDPVRLLAWSTVAQAGWVILPLSALDDGAAAASGGYLLAYVIATLVAFTVVHVVTATPRRRGVVDQGRTLAAHTGLLRAHPLLGGALGLALLSLAGLPPGVIGLVAKVVALRPVVGEGQWLLAVVAVLNAVLGVAVYLRWFAVLLRDPDEGPARAVIRRIPRSALAALVLGGTALVATSVMPQLLLGLLG</sequence>
<feature type="transmembrane region" description="Helical" evidence="6">
    <location>
        <begin position="90"/>
        <end position="110"/>
    </location>
</feature>
<feature type="transmembrane region" description="Helical" evidence="6">
    <location>
        <begin position="474"/>
        <end position="496"/>
    </location>
</feature>
<protein>
    <submittedName>
        <fullName evidence="8">NADH-quinone oxidoreductase subunit N</fullName>
    </submittedName>
</protein>
<keyword evidence="9" id="KW-1185">Reference proteome</keyword>
<gene>
    <name evidence="8" type="ORF">SAMN04489867_3655</name>
</gene>
<feature type="transmembrane region" description="Helical" evidence="6">
    <location>
        <begin position="222"/>
        <end position="247"/>
    </location>
</feature>
<feature type="transmembrane region" description="Helical" evidence="6">
    <location>
        <begin position="12"/>
        <end position="33"/>
    </location>
</feature>
<evidence type="ECO:0000256" key="4">
    <source>
        <dbReference type="ARBA" id="ARBA00023136"/>
    </source>
</evidence>
<keyword evidence="3 6" id="KW-1133">Transmembrane helix</keyword>
<dbReference type="PANTHER" id="PTHR22773">
    <property type="entry name" value="NADH DEHYDROGENASE"/>
    <property type="match status" value="1"/>
</dbReference>
<evidence type="ECO:0000256" key="5">
    <source>
        <dbReference type="RuleBase" id="RU000320"/>
    </source>
</evidence>
<feature type="domain" description="NADH:quinone oxidoreductase/Mrp antiporter transmembrane" evidence="7">
    <location>
        <begin position="143"/>
        <end position="443"/>
    </location>
</feature>
<feature type="transmembrane region" description="Helical" evidence="6">
    <location>
        <begin position="259"/>
        <end position="279"/>
    </location>
</feature>